<dbReference type="Gene3D" id="3.90.79.20">
    <property type="match status" value="1"/>
</dbReference>
<dbReference type="InterPro" id="IPR015376">
    <property type="entry name" value="Znr_NADH_PPase"/>
</dbReference>
<evidence type="ECO:0000256" key="1">
    <source>
        <dbReference type="ARBA" id="ARBA00001946"/>
    </source>
</evidence>
<keyword evidence="5" id="KW-0460">Magnesium</keyword>
<evidence type="ECO:0000256" key="6">
    <source>
        <dbReference type="ARBA" id="ARBA00023027"/>
    </source>
</evidence>
<evidence type="ECO:0000256" key="4">
    <source>
        <dbReference type="ARBA" id="ARBA00022801"/>
    </source>
</evidence>
<gene>
    <name evidence="9" type="ORF">MICPUN_63887</name>
</gene>
<dbReference type="GO" id="GO:0046872">
    <property type="term" value="F:metal ion binding"/>
    <property type="evidence" value="ECO:0007669"/>
    <property type="project" value="UniProtKB-KW"/>
</dbReference>
<dbReference type="OMA" id="RNSKWPR"/>
<keyword evidence="10" id="KW-1185">Reference proteome</keyword>
<keyword evidence="4" id="KW-0378">Hydrolase</keyword>
<dbReference type="GO" id="GO:0006742">
    <property type="term" value="P:NADP+ catabolic process"/>
    <property type="evidence" value="ECO:0007669"/>
    <property type="project" value="TreeGrafter"/>
</dbReference>
<dbReference type="Pfam" id="PF09297">
    <property type="entry name" value="Zn_ribbon_NUD"/>
    <property type="match status" value="1"/>
</dbReference>
<dbReference type="eggNOG" id="KOG3084">
    <property type="taxonomic scope" value="Eukaryota"/>
</dbReference>
<organism evidence="9 10">
    <name type="scientific">Micromonas commoda (strain RCC299 / NOUM17 / CCMP2709)</name>
    <name type="common">Picoplanktonic green alga</name>
    <dbReference type="NCBI Taxonomy" id="296587"/>
    <lineage>
        <taxon>Eukaryota</taxon>
        <taxon>Viridiplantae</taxon>
        <taxon>Chlorophyta</taxon>
        <taxon>Mamiellophyceae</taxon>
        <taxon>Mamiellales</taxon>
        <taxon>Mamiellaceae</taxon>
        <taxon>Micromonas</taxon>
    </lineage>
</organism>
<dbReference type="InterPro" id="IPR015375">
    <property type="entry name" value="NADH_PPase-like_N"/>
</dbReference>
<feature type="region of interest" description="Disordered" evidence="7">
    <location>
        <begin position="1"/>
        <end position="50"/>
    </location>
</feature>
<dbReference type="OrthoDB" id="10249612at2759"/>
<evidence type="ECO:0000256" key="7">
    <source>
        <dbReference type="SAM" id="MobiDB-lite"/>
    </source>
</evidence>
<dbReference type="GO" id="GO:0005777">
    <property type="term" value="C:peroxisome"/>
    <property type="evidence" value="ECO:0007669"/>
    <property type="project" value="TreeGrafter"/>
</dbReference>
<dbReference type="PROSITE" id="PS51462">
    <property type="entry name" value="NUDIX"/>
    <property type="match status" value="1"/>
</dbReference>
<dbReference type="SUPFAM" id="SSF55811">
    <property type="entry name" value="Nudix"/>
    <property type="match status" value="1"/>
</dbReference>
<name>C1EGI8_MICCC</name>
<dbReference type="GO" id="GO:0035529">
    <property type="term" value="F:NADH pyrophosphatase activity"/>
    <property type="evidence" value="ECO:0007669"/>
    <property type="project" value="TreeGrafter"/>
</dbReference>
<dbReference type="Pfam" id="PF09296">
    <property type="entry name" value="NUDIX-like"/>
    <property type="match status" value="1"/>
</dbReference>
<dbReference type="InterPro" id="IPR049734">
    <property type="entry name" value="NudC-like_C"/>
</dbReference>
<evidence type="ECO:0000256" key="5">
    <source>
        <dbReference type="ARBA" id="ARBA00022842"/>
    </source>
</evidence>
<dbReference type="GO" id="GO:0005829">
    <property type="term" value="C:cytosol"/>
    <property type="evidence" value="ECO:0007669"/>
    <property type="project" value="TreeGrafter"/>
</dbReference>
<dbReference type="PANTHER" id="PTHR42904:SF8">
    <property type="entry name" value="NAD(+) DIPHOSPHATASE"/>
    <property type="match status" value="1"/>
</dbReference>
<dbReference type="AlphaFoldDB" id="C1EGI8"/>
<dbReference type="Gene3D" id="3.90.79.10">
    <property type="entry name" value="Nucleoside Triphosphate Pyrophosphohydrolase"/>
    <property type="match status" value="1"/>
</dbReference>
<dbReference type="InParanoid" id="C1EGI8"/>
<dbReference type="Proteomes" id="UP000002009">
    <property type="component" value="Chromosome 14"/>
</dbReference>
<dbReference type="GeneID" id="8249006"/>
<protein>
    <recommendedName>
        <fullName evidence="2">NAD(+) diphosphatase</fullName>
        <ecNumber evidence="2">3.6.1.22</ecNumber>
    </recommendedName>
</protein>
<keyword evidence="6" id="KW-0520">NAD</keyword>
<feature type="region of interest" description="Disordered" evidence="7">
    <location>
        <begin position="465"/>
        <end position="484"/>
    </location>
</feature>
<evidence type="ECO:0000259" key="8">
    <source>
        <dbReference type="PROSITE" id="PS51462"/>
    </source>
</evidence>
<feature type="domain" description="Nudix hydrolase" evidence="8">
    <location>
        <begin position="284"/>
        <end position="439"/>
    </location>
</feature>
<keyword evidence="3" id="KW-0479">Metal-binding</keyword>
<dbReference type="InterPro" id="IPR020084">
    <property type="entry name" value="NUDIX_hydrolase_CS"/>
</dbReference>
<evidence type="ECO:0000256" key="2">
    <source>
        <dbReference type="ARBA" id="ARBA00012381"/>
    </source>
</evidence>
<dbReference type="RefSeq" id="XP_002506077.1">
    <property type="nucleotide sequence ID" value="XM_002506031.1"/>
</dbReference>
<evidence type="ECO:0000313" key="9">
    <source>
        <dbReference type="EMBL" id="ACO67335.1"/>
    </source>
</evidence>
<dbReference type="KEGG" id="mis:MICPUN_63887"/>
<dbReference type="GO" id="GO:0019677">
    <property type="term" value="P:NAD+ catabolic process"/>
    <property type="evidence" value="ECO:0007669"/>
    <property type="project" value="TreeGrafter"/>
</dbReference>
<feature type="compositionally biased region" description="Low complexity" evidence="7">
    <location>
        <begin position="18"/>
        <end position="31"/>
    </location>
</feature>
<reference evidence="9 10" key="1">
    <citation type="journal article" date="2009" name="Science">
        <title>Green evolution and dynamic adaptations revealed by genomes of the marine picoeukaryotes Micromonas.</title>
        <authorList>
            <person name="Worden A.Z."/>
            <person name="Lee J.H."/>
            <person name="Mock T."/>
            <person name="Rouze P."/>
            <person name="Simmons M.P."/>
            <person name="Aerts A.L."/>
            <person name="Allen A.E."/>
            <person name="Cuvelier M.L."/>
            <person name="Derelle E."/>
            <person name="Everett M.V."/>
            <person name="Foulon E."/>
            <person name="Grimwood J."/>
            <person name="Gundlach H."/>
            <person name="Henrissat B."/>
            <person name="Napoli C."/>
            <person name="McDonald S.M."/>
            <person name="Parker M.S."/>
            <person name="Rombauts S."/>
            <person name="Salamov A."/>
            <person name="Von Dassow P."/>
            <person name="Badger J.H."/>
            <person name="Coutinho P.M."/>
            <person name="Demir E."/>
            <person name="Dubchak I."/>
            <person name="Gentemann C."/>
            <person name="Eikrem W."/>
            <person name="Gready J.E."/>
            <person name="John U."/>
            <person name="Lanier W."/>
            <person name="Lindquist E.A."/>
            <person name="Lucas S."/>
            <person name="Mayer K.F."/>
            <person name="Moreau H."/>
            <person name="Not F."/>
            <person name="Otillar R."/>
            <person name="Panaud O."/>
            <person name="Pangilinan J."/>
            <person name="Paulsen I."/>
            <person name="Piegu B."/>
            <person name="Poliakov A."/>
            <person name="Robbens S."/>
            <person name="Schmutz J."/>
            <person name="Toulza E."/>
            <person name="Wyss T."/>
            <person name="Zelensky A."/>
            <person name="Zhou K."/>
            <person name="Armbrust E.V."/>
            <person name="Bhattacharya D."/>
            <person name="Goodenough U.W."/>
            <person name="Van de Peer Y."/>
            <person name="Grigoriev I.V."/>
        </authorList>
    </citation>
    <scope>NUCLEOTIDE SEQUENCE [LARGE SCALE GENOMIC DNA]</scope>
    <source>
        <strain evidence="10">RCC299 / NOUM17</strain>
    </source>
</reference>
<sequence length="642" mass="69117">MTVPRPPQPATRGGKMQALAAASSTRAPAPSRARDIARRVPRASVDPRPSAVSCSTTRRFGARRAENFAARAAVFDGGDGVPFFALSDADRASELRADTEAILAASRDRRAILLPFVAGRALVVAVDEDGSRPGVRFAPAEVRLRDVRRSADGEGEGDEGDEDPLAFERLSFLGFREEDGAPVFAAEVKRCESLVREAVARNPAVIGRVGRGAVDEAIVAKDAKSVGPEMSRKDAGLLAAAASLLRWQRNTRFCQKCGSPVKIVKSGHKAQCADSDCRAPYYPTLMPAVLTLCTCGDYALLGRNSKWPRGFYSCLAGFVDQSESLEQAVAREVLEESGVVIDPSTVRYVTSQPWPFPCQLMVGFRAEVAPKRVTVSDAVCDTRSMNTPSEEYAPSCEVSFPPTPTLDIAELRDARWFHRDWLRAQLGKHVDPREGGGREIPVGEIALPGRHALARYLVERWCDEPNVESPDSPAPPPSVAMTDDREMPLVPTTNRSFAFRVVEMNLPTKSGGRHTVLRFSPTGGGGAPTVNDHARLDAACEAEAGRIGASLRLLGGGQMCFRGGEISESAEIDDEDEASLLIVLRNGGGGDNGGAEVPRVDPELVRALVRRAYPMHDILIPGAFEGGGDGTTEQGLARRYQY</sequence>
<comment type="cofactor">
    <cofactor evidence="1">
        <name>Mg(2+)</name>
        <dbReference type="ChEBI" id="CHEBI:18420"/>
    </cofactor>
</comment>
<evidence type="ECO:0000256" key="3">
    <source>
        <dbReference type="ARBA" id="ARBA00022723"/>
    </source>
</evidence>
<dbReference type="InterPro" id="IPR015797">
    <property type="entry name" value="NUDIX_hydrolase-like_dom_sf"/>
</dbReference>
<dbReference type="STRING" id="296587.C1EGI8"/>
<dbReference type="CDD" id="cd03429">
    <property type="entry name" value="NUDIX_NADH_pyrophosphatase_Nudt13"/>
    <property type="match status" value="1"/>
</dbReference>
<dbReference type="Pfam" id="PF00293">
    <property type="entry name" value="NUDIX"/>
    <property type="match status" value="1"/>
</dbReference>
<dbReference type="InterPro" id="IPR000086">
    <property type="entry name" value="NUDIX_hydrolase_dom"/>
</dbReference>
<dbReference type="PROSITE" id="PS00893">
    <property type="entry name" value="NUDIX_BOX"/>
    <property type="match status" value="1"/>
</dbReference>
<dbReference type="EMBL" id="CP001332">
    <property type="protein sequence ID" value="ACO67335.1"/>
    <property type="molecule type" value="Genomic_DNA"/>
</dbReference>
<dbReference type="InterPro" id="IPR050241">
    <property type="entry name" value="NAD-cap_RNA_hydrolase_NudC"/>
</dbReference>
<proteinExistence type="predicted"/>
<accession>C1EGI8</accession>
<dbReference type="EC" id="3.6.1.22" evidence="2"/>
<evidence type="ECO:0000313" key="10">
    <source>
        <dbReference type="Proteomes" id="UP000002009"/>
    </source>
</evidence>
<dbReference type="PANTHER" id="PTHR42904">
    <property type="entry name" value="NUDIX HYDROLASE, NUDC SUBFAMILY"/>
    <property type="match status" value="1"/>
</dbReference>